<evidence type="ECO:0000256" key="1">
    <source>
        <dbReference type="SAM" id="Phobius"/>
    </source>
</evidence>
<keyword evidence="3" id="KW-1185">Reference proteome</keyword>
<reference evidence="2 3" key="1">
    <citation type="submission" date="2018-03" db="EMBL/GenBank/DDBJ databases">
        <authorList>
            <person name="Keele B.F."/>
        </authorList>
    </citation>
    <scope>NUCLEOTIDE SEQUENCE [LARGE SCALE GENOMIC DNA]</scope>
    <source>
        <strain evidence="2 3">CECT 8599</strain>
    </source>
</reference>
<keyword evidence="1" id="KW-1133">Transmembrane helix</keyword>
<organism evidence="2 3">
    <name type="scientific">Ascidiaceihabitans donghaensis</name>
    <dbReference type="NCBI Taxonomy" id="1510460"/>
    <lineage>
        <taxon>Bacteria</taxon>
        <taxon>Pseudomonadati</taxon>
        <taxon>Pseudomonadota</taxon>
        <taxon>Alphaproteobacteria</taxon>
        <taxon>Rhodobacterales</taxon>
        <taxon>Paracoccaceae</taxon>
        <taxon>Ascidiaceihabitans</taxon>
    </lineage>
</organism>
<dbReference type="Proteomes" id="UP000244880">
    <property type="component" value="Unassembled WGS sequence"/>
</dbReference>
<evidence type="ECO:0000313" key="3">
    <source>
        <dbReference type="Proteomes" id="UP000244880"/>
    </source>
</evidence>
<dbReference type="EMBL" id="OMOR01000001">
    <property type="protein sequence ID" value="SPH22772.1"/>
    <property type="molecule type" value="Genomic_DNA"/>
</dbReference>
<accession>A0A2R8BI64</accession>
<gene>
    <name evidence="2" type="ORF">ASD8599_03520</name>
</gene>
<dbReference type="AlphaFoldDB" id="A0A2R8BI64"/>
<feature type="transmembrane region" description="Helical" evidence="1">
    <location>
        <begin position="54"/>
        <end position="76"/>
    </location>
</feature>
<feature type="transmembrane region" description="Helical" evidence="1">
    <location>
        <begin position="27"/>
        <end position="48"/>
    </location>
</feature>
<evidence type="ECO:0000313" key="2">
    <source>
        <dbReference type="EMBL" id="SPH22772.1"/>
    </source>
</evidence>
<name>A0A2R8BI64_9RHOB</name>
<proteinExistence type="predicted"/>
<sequence length="177" mass="19038">MPGGAPQAHLTDDALIVRVNPKRFRTIIWTSLILGMFFAGGGFVLLVWGQEGRGFGLAVFLLGALFLYLGAMNFGISRARPVALRLDANGASGYYVPSVTWDEVAMIGVDGTDSGASLVFRLHDVQELRARQKTAWARLGTVAAGPQGWHLRVPQLVMDVPVSDLCAHAQKLHAAAK</sequence>
<protein>
    <submittedName>
        <fullName evidence="2">Uncharacterized protein</fullName>
    </submittedName>
</protein>
<keyword evidence="1" id="KW-0472">Membrane</keyword>
<keyword evidence="1" id="KW-0812">Transmembrane</keyword>